<dbReference type="Gene3D" id="1.10.10.10">
    <property type="entry name" value="Winged helix-like DNA-binding domain superfamily/Winged helix DNA-binding domain"/>
    <property type="match status" value="1"/>
</dbReference>
<dbReference type="SMART" id="SM00345">
    <property type="entry name" value="HTH_GNTR"/>
    <property type="match status" value="1"/>
</dbReference>
<dbReference type="GO" id="GO:0003700">
    <property type="term" value="F:DNA-binding transcription factor activity"/>
    <property type="evidence" value="ECO:0007669"/>
    <property type="project" value="InterPro"/>
</dbReference>
<comment type="caution">
    <text evidence="7">The sequence shown here is derived from an EMBL/GenBank/DDBJ whole genome shotgun (WGS) entry which is preliminary data.</text>
</comment>
<sequence>MTVAEHYQITGAGAADITASVEAGVRDGHLLPGAALPPVRRLAAELGVATATVANAYRTLRQRGVIETAGRHGTRVRHRSALLHRGPQPLPAGTLDLSNGEPDPSLLPDLTAALAAVHPAPGGYADAGPCPGLLDIARDRLARDGVTGALTVTGGALDGIDRVLSAHLRPGDAVGIEDPCWANLRDLVAALGMHPYPMPVDREGPTAEGLADALRGGARAVILTSRAHNPTGADISAARALRLRALLERHPDTLVIEDDHWAELSTRPLHPVADAATHWLFLRSVSKPYGPDLRLAVACGDHDTVTRLEGRMRLGSGWVSTVLQQVVAALMNDPAAARTIRNASRTYRDRRQALIAALAARGVPAIGDSGLNVWIPVTDETTTVTALRDRGYAVAAGAAHRLQSPPGVRVTVTNLPDHRLGDLADAIAAGLRPHRSRA</sequence>
<dbReference type="InterPro" id="IPR015421">
    <property type="entry name" value="PyrdxlP-dep_Trfase_major"/>
</dbReference>
<proteinExistence type="inferred from homology"/>
<dbReference type="AlphaFoldDB" id="A0A562VB59"/>
<dbReference type="CDD" id="cd00609">
    <property type="entry name" value="AAT_like"/>
    <property type="match status" value="1"/>
</dbReference>
<organism evidence="7 8">
    <name type="scientific">Stackebrandtia albiflava</name>
    <dbReference type="NCBI Taxonomy" id="406432"/>
    <lineage>
        <taxon>Bacteria</taxon>
        <taxon>Bacillati</taxon>
        <taxon>Actinomycetota</taxon>
        <taxon>Actinomycetes</taxon>
        <taxon>Glycomycetales</taxon>
        <taxon>Glycomycetaceae</taxon>
        <taxon>Stackebrandtia</taxon>
    </lineage>
</organism>
<dbReference type="InterPro" id="IPR051446">
    <property type="entry name" value="HTH_trans_reg/aminotransferase"/>
</dbReference>
<dbReference type="SUPFAM" id="SSF46785">
    <property type="entry name" value="Winged helix' DNA-binding domain"/>
    <property type="match status" value="1"/>
</dbReference>
<keyword evidence="3" id="KW-0805">Transcription regulation</keyword>
<evidence type="ECO:0000256" key="3">
    <source>
        <dbReference type="ARBA" id="ARBA00023015"/>
    </source>
</evidence>
<evidence type="ECO:0000256" key="2">
    <source>
        <dbReference type="ARBA" id="ARBA00022898"/>
    </source>
</evidence>
<dbReference type="InterPro" id="IPR004839">
    <property type="entry name" value="Aminotransferase_I/II_large"/>
</dbReference>
<dbReference type="InterPro" id="IPR036390">
    <property type="entry name" value="WH_DNA-bd_sf"/>
</dbReference>
<comment type="similarity">
    <text evidence="1">In the C-terminal section; belongs to the class-I pyridoxal-phosphate-dependent aminotransferase family.</text>
</comment>
<reference evidence="7 8" key="1">
    <citation type="journal article" date="2013" name="Stand. Genomic Sci.">
        <title>Genomic Encyclopedia of Type Strains, Phase I: The one thousand microbial genomes (KMG-I) project.</title>
        <authorList>
            <person name="Kyrpides N.C."/>
            <person name="Woyke T."/>
            <person name="Eisen J.A."/>
            <person name="Garrity G."/>
            <person name="Lilburn T.G."/>
            <person name="Beck B.J."/>
            <person name="Whitman W.B."/>
            <person name="Hugenholtz P."/>
            <person name="Klenk H.P."/>
        </authorList>
    </citation>
    <scope>NUCLEOTIDE SEQUENCE [LARGE SCALE GENOMIC DNA]</scope>
    <source>
        <strain evidence="7 8">DSM 45044</strain>
    </source>
</reference>
<dbReference type="PANTHER" id="PTHR46577">
    <property type="entry name" value="HTH-TYPE TRANSCRIPTIONAL REGULATORY PROTEIN GABR"/>
    <property type="match status" value="1"/>
</dbReference>
<dbReference type="EMBL" id="VLLL01000005">
    <property type="protein sequence ID" value="TWJ15112.1"/>
    <property type="molecule type" value="Genomic_DNA"/>
</dbReference>
<feature type="domain" description="HTH gntR-type" evidence="6">
    <location>
        <begin position="11"/>
        <end position="79"/>
    </location>
</feature>
<evidence type="ECO:0000256" key="4">
    <source>
        <dbReference type="ARBA" id="ARBA00023125"/>
    </source>
</evidence>
<evidence type="ECO:0000313" key="8">
    <source>
        <dbReference type="Proteomes" id="UP000321617"/>
    </source>
</evidence>
<evidence type="ECO:0000259" key="6">
    <source>
        <dbReference type="PROSITE" id="PS50949"/>
    </source>
</evidence>
<protein>
    <submittedName>
        <fullName evidence="7">Transcriptional regulator, GntR family</fullName>
    </submittedName>
</protein>
<keyword evidence="8" id="KW-1185">Reference proteome</keyword>
<evidence type="ECO:0000256" key="1">
    <source>
        <dbReference type="ARBA" id="ARBA00005384"/>
    </source>
</evidence>
<dbReference type="InterPro" id="IPR000524">
    <property type="entry name" value="Tscrpt_reg_HTH_GntR"/>
</dbReference>
<evidence type="ECO:0000313" key="7">
    <source>
        <dbReference type="EMBL" id="TWJ15112.1"/>
    </source>
</evidence>
<dbReference type="CDD" id="cd07377">
    <property type="entry name" value="WHTH_GntR"/>
    <property type="match status" value="1"/>
</dbReference>
<dbReference type="PANTHER" id="PTHR46577:SF2">
    <property type="entry name" value="TRANSCRIPTIONAL REGULATORY PROTEIN"/>
    <property type="match status" value="1"/>
</dbReference>
<dbReference type="Pfam" id="PF00392">
    <property type="entry name" value="GntR"/>
    <property type="match status" value="1"/>
</dbReference>
<dbReference type="Pfam" id="PF00155">
    <property type="entry name" value="Aminotran_1_2"/>
    <property type="match status" value="1"/>
</dbReference>
<evidence type="ECO:0000256" key="5">
    <source>
        <dbReference type="ARBA" id="ARBA00023163"/>
    </source>
</evidence>
<dbReference type="Gene3D" id="3.40.640.10">
    <property type="entry name" value="Type I PLP-dependent aspartate aminotransferase-like (Major domain)"/>
    <property type="match status" value="1"/>
</dbReference>
<dbReference type="GO" id="GO:0003677">
    <property type="term" value="F:DNA binding"/>
    <property type="evidence" value="ECO:0007669"/>
    <property type="project" value="UniProtKB-KW"/>
</dbReference>
<keyword evidence="5" id="KW-0804">Transcription</keyword>
<name>A0A562VB59_9ACTN</name>
<dbReference type="GO" id="GO:0030170">
    <property type="term" value="F:pyridoxal phosphate binding"/>
    <property type="evidence" value="ECO:0007669"/>
    <property type="project" value="InterPro"/>
</dbReference>
<dbReference type="InterPro" id="IPR015424">
    <property type="entry name" value="PyrdxlP-dep_Trfase"/>
</dbReference>
<gene>
    <name evidence="7" type="ORF">LX16_0810</name>
</gene>
<dbReference type="InterPro" id="IPR036388">
    <property type="entry name" value="WH-like_DNA-bd_sf"/>
</dbReference>
<dbReference type="SUPFAM" id="SSF53383">
    <property type="entry name" value="PLP-dependent transferases"/>
    <property type="match status" value="1"/>
</dbReference>
<keyword evidence="4" id="KW-0238">DNA-binding</keyword>
<dbReference type="PROSITE" id="PS50949">
    <property type="entry name" value="HTH_GNTR"/>
    <property type="match status" value="1"/>
</dbReference>
<keyword evidence="2" id="KW-0663">Pyridoxal phosphate</keyword>
<dbReference type="Proteomes" id="UP000321617">
    <property type="component" value="Unassembled WGS sequence"/>
</dbReference>
<accession>A0A562VB59</accession>